<dbReference type="SUPFAM" id="SSF117125">
    <property type="entry name" value="Putative glucosidase YicI, C-terminal domain"/>
    <property type="match status" value="1"/>
</dbReference>
<accession>A0ABW0EM55</accession>
<name>A0ABW0EM55_9PSEU</name>
<evidence type="ECO:0000313" key="2">
    <source>
        <dbReference type="Proteomes" id="UP001596157"/>
    </source>
</evidence>
<organism evidence="1 2">
    <name type="scientific">Actinokineospora guangxiensis</name>
    <dbReference type="NCBI Taxonomy" id="1490288"/>
    <lineage>
        <taxon>Bacteria</taxon>
        <taxon>Bacillati</taxon>
        <taxon>Actinomycetota</taxon>
        <taxon>Actinomycetes</taxon>
        <taxon>Pseudonocardiales</taxon>
        <taxon>Pseudonocardiaceae</taxon>
        <taxon>Actinokineospora</taxon>
    </lineage>
</organism>
<dbReference type="Gene3D" id="2.60.40.1180">
    <property type="entry name" value="Golgi alpha-mannosidase II"/>
    <property type="match status" value="1"/>
</dbReference>
<protein>
    <submittedName>
        <fullName evidence="1">Uncharacterized protein</fullName>
    </submittedName>
</protein>
<dbReference type="EMBL" id="JBHSKF010000003">
    <property type="protein sequence ID" value="MFC5287074.1"/>
    <property type="molecule type" value="Genomic_DNA"/>
</dbReference>
<gene>
    <name evidence="1" type="ORF">ACFPM7_08425</name>
</gene>
<reference evidence="2" key="1">
    <citation type="journal article" date="2019" name="Int. J. Syst. Evol. Microbiol.">
        <title>The Global Catalogue of Microorganisms (GCM) 10K type strain sequencing project: providing services to taxonomists for standard genome sequencing and annotation.</title>
        <authorList>
            <consortium name="The Broad Institute Genomics Platform"/>
            <consortium name="The Broad Institute Genome Sequencing Center for Infectious Disease"/>
            <person name="Wu L."/>
            <person name="Ma J."/>
        </authorList>
    </citation>
    <scope>NUCLEOTIDE SEQUENCE [LARGE SCALE GENOMIC DNA]</scope>
    <source>
        <strain evidence="2">CCUG 59778</strain>
    </source>
</reference>
<dbReference type="InterPro" id="IPR013780">
    <property type="entry name" value="Glyco_hydro_b"/>
</dbReference>
<evidence type="ECO:0000313" key="1">
    <source>
        <dbReference type="EMBL" id="MFC5287074.1"/>
    </source>
</evidence>
<sequence>MRSVPVLARPGAVIPFGAREDPFDHDFADGVLRVFAPEALPEGVDRVVTVPSPTGEVAAVFTVRRSGSALLATAVQSTGAWSVAVGTGEAVSGGRGPGTVRWGAAR</sequence>
<comment type="caution">
    <text evidence="1">The sequence shown here is derived from an EMBL/GenBank/DDBJ whole genome shotgun (WGS) entry which is preliminary data.</text>
</comment>
<dbReference type="Proteomes" id="UP001596157">
    <property type="component" value="Unassembled WGS sequence"/>
</dbReference>
<proteinExistence type="predicted"/>
<keyword evidence="2" id="KW-1185">Reference proteome</keyword>
<dbReference type="RefSeq" id="WP_378245652.1">
    <property type="nucleotide sequence ID" value="NZ_JBHSKF010000003.1"/>
</dbReference>